<evidence type="ECO:0000256" key="1">
    <source>
        <dbReference type="ARBA" id="ARBA00001936"/>
    </source>
</evidence>
<organism evidence="7 8">
    <name type="scientific">Hohenbuehelia grisea</name>
    <dbReference type="NCBI Taxonomy" id="104357"/>
    <lineage>
        <taxon>Eukaryota</taxon>
        <taxon>Fungi</taxon>
        <taxon>Dikarya</taxon>
        <taxon>Basidiomycota</taxon>
        <taxon>Agaricomycotina</taxon>
        <taxon>Agaricomycetes</taxon>
        <taxon>Agaricomycetidae</taxon>
        <taxon>Agaricales</taxon>
        <taxon>Pleurotineae</taxon>
        <taxon>Pleurotaceae</taxon>
        <taxon>Hohenbuehelia</taxon>
    </lineage>
</organism>
<evidence type="ECO:0000256" key="2">
    <source>
        <dbReference type="ARBA" id="ARBA00001941"/>
    </source>
</evidence>
<dbReference type="Pfam" id="PF02780">
    <property type="entry name" value="Transketolase_C"/>
    <property type="match status" value="1"/>
</dbReference>
<accession>A0ABR3IQ46</accession>
<comment type="cofactor">
    <cofactor evidence="2">
        <name>Co(2+)</name>
        <dbReference type="ChEBI" id="CHEBI:48828"/>
    </cofactor>
</comment>
<feature type="domain" description="Transketolase-like pyrimidine-binding" evidence="6">
    <location>
        <begin position="323"/>
        <end position="492"/>
    </location>
</feature>
<evidence type="ECO:0000256" key="4">
    <source>
        <dbReference type="ARBA" id="ARBA00001964"/>
    </source>
</evidence>
<comment type="cofactor">
    <cofactor evidence="4">
        <name>thiamine diphosphate</name>
        <dbReference type="ChEBI" id="CHEBI:58937"/>
    </cofactor>
</comment>
<dbReference type="PANTHER" id="PTHR43825:SF1">
    <property type="entry name" value="TRANSKETOLASE-LIKE PYRIMIDINE-BINDING DOMAIN-CONTAINING PROTEIN"/>
    <property type="match status" value="1"/>
</dbReference>
<dbReference type="Pfam" id="PF02779">
    <property type="entry name" value="Transket_pyr"/>
    <property type="match status" value="1"/>
</dbReference>
<dbReference type="Gene3D" id="3.40.50.970">
    <property type="match status" value="2"/>
</dbReference>
<dbReference type="InterPro" id="IPR005475">
    <property type="entry name" value="Transketolase-like_Pyr-bd"/>
</dbReference>
<reference evidence="8" key="1">
    <citation type="submission" date="2024-06" db="EMBL/GenBank/DDBJ databases">
        <title>Multi-omics analyses provide insights into the biosynthesis of the anticancer antibiotic pleurotin in Hohenbuehelia grisea.</title>
        <authorList>
            <person name="Weaver J.A."/>
            <person name="Alberti F."/>
        </authorList>
    </citation>
    <scope>NUCLEOTIDE SEQUENCE [LARGE SCALE GENOMIC DNA]</scope>
    <source>
        <strain evidence="8">T-177</strain>
    </source>
</reference>
<sequence>MSGTQNPFPIDLNKFKKLKLDPSKSGLTAEEKADLQANVQLLRDALVLFTATGAARGVSGHTGGAYDTVPEVCILLALFAQSEKYYPVVFDEAGHRVATQYILSALEGALPAEHLLHYREANSKLPGHPELGLTPGVKFSSGRLGHMWPLVNGVALANRDKTIFCLGSDGSQQEGNDAEAARLAVAQNLNVKLFIDDNDVTIAGHPSEYLKGYDVTKTLEGHGLKVVTVDGEDLDALWGAVTEILTHDGPAAIVSKRKMAPGIPDIEGSSHGHDVIPVKSALKYLEQRGYPASMGGDILNNIKPTPSPFIYQGSSKEVGANRVVFGEAVNLVLDGLSKEEAAKKVMVIDSDLEGSTGLKVIHQKHPEVFIPSGIMERGNFSAAAGFGFEEGKFGVFSTFSAFLEMVISEITMARLNNCNVLCHFSHSGVDEMADNTCHFGVNSLFADNGLSDVHSWLYFPADPAQMVAVIKRVFFERGLRFVFSTRSKVPWILKPDGSKFFEGDYEFVPGKDEVIIEGKAGYVVSFGEMLYRSYDAVLLCRSKGLDVGLINKPTLNIVDEEAIRKVGSSPFVLVVESFNTKTGLGSKFGTWLLERQLTPRYGYMGTSKEGSGGRICSTIMSGPALISLCGIKASGSRSLPRTLPLPTSSRRSTSCHSNWRHVRFESDQNAFKQISSSKQQKDRPCTINARNGTYSTIIC</sequence>
<dbReference type="InterPro" id="IPR033248">
    <property type="entry name" value="Transketolase_C"/>
</dbReference>
<dbReference type="SMART" id="SM00861">
    <property type="entry name" value="Transket_pyr"/>
    <property type="match status" value="1"/>
</dbReference>
<dbReference type="PANTHER" id="PTHR43825">
    <property type="entry name" value="PYRUVATE DEHYDROGENASE E1 COMPONENT"/>
    <property type="match status" value="1"/>
</dbReference>
<dbReference type="InterPro" id="IPR005474">
    <property type="entry name" value="Transketolase_N"/>
</dbReference>
<evidence type="ECO:0000256" key="3">
    <source>
        <dbReference type="ARBA" id="ARBA00001946"/>
    </source>
</evidence>
<comment type="caution">
    <text evidence="7">The sequence shown here is derived from an EMBL/GenBank/DDBJ whole genome shotgun (WGS) entry which is preliminary data.</text>
</comment>
<dbReference type="InterPro" id="IPR029061">
    <property type="entry name" value="THDP-binding"/>
</dbReference>
<dbReference type="InterPro" id="IPR051157">
    <property type="entry name" value="PDH/Transketolase"/>
</dbReference>
<keyword evidence="8" id="KW-1185">Reference proteome</keyword>
<protein>
    <recommendedName>
        <fullName evidence="6">Transketolase-like pyrimidine-binding domain-containing protein</fullName>
    </recommendedName>
</protein>
<dbReference type="SUPFAM" id="SSF52518">
    <property type="entry name" value="Thiamin diphosphate-binding fold (THDP-binding)"/>
    <property type="match status" value="2"/>
</dbReference>
<dbReference type="Proteomes" id="UP001556367">
    <property type="component" value="Unassembled WGS sequence"/>
</dbReference>
<gene>
    <name evidence="7" type="ORF">HGRIS_000914</name>
</gene>
<comment type="cofactor">
    <cofactor evidence="1">
        <name>Mn(2+)</name>
        <dbReference type="ChEBI" id="CHEBI:29035"/>
    </cofactor>
</comment>
<dbReference type="Gene3D" id="3.40.50.920">
    <property type="match status" value="1"/>
</dbReference>
<comment type="cofactor">
    <cofactor evidence="3">
        <name>Mg(2+)</name>
        <dbReference type="ChEBI" id="CHEBI:18420"/>
    </cofactor>
</comment>
<dbReference type="Pfam" id="PF00456">
    <property type="entry name" value="Transketolase_N"/>
    <property type="match status" value="1"/>
</dbReference>
<dbReference type="EMBL" id="JASNQZ010000018">
    <property type="protein sequence ID" value="KAL0945422.1"/>
    <property type="molecule type" value="Genomic_DNA"/>
</dbReference>
<evidence type="ECO:0000313" key="7">
    <source>
        <dbReference type="EMBL" id="KAL0945422.1"/>
    </source>
</evidence>
<name>A0ABR3IQ46_9AGAR</name>
<proteinExistence type="inferred from homology"/>
<comment type="similarity">
    <text evidence="5">Belongs to the transketolase family.</text>
</comment>
<evidence type="ECO:0000313" key="8">
    <source>
        <dbReference type="Proteomes" id="UP001556367"/>
    </source>
</evidence>
<dbReference type="SUPFAM" id="SSF52922">
    <property type="entry name" value="TK C-terminal domain-like"/>
    <property type="match status" value="1"/>
</dbReference>
<dbReference type="InterPro" id="IPR009014">
    <property type="entry name" value="Transketo_C/PFOR_II"/>
</dbReference>
<evidence type="ECO:0000259" key="6">
    <source>
        <dbReference type="SMART" id="SM00861"/>
    </source>
</evidence>
<evidence type="ECO:0000256" key="5">
    <source>
        <dbReference type="ARBA" id="ARBA00007131"/>
    </source>
</evidence>